<sequence length="547" mass="61994">MSKKKEVSVLLTVEPENPFECADIKDEPPDDLIPEPDASFLHHHPTRTNTAEVAVQTNRRKIMSRGIQVDLQLIPKEALGNVQSGSFVDEPLGPLLAKEAFEKQCRICLRQMPSASLAYIMFAQKTKILAALGIKVYLGDTYPFICRTCAKLVDMIYDFRNTCLRARNMLASERKGIPGKDWDSEENLRLIESCQVLLDSHRNDIDAAYEESSSFCKGKTKQDDVQVKPDSIAMVMVDHVDAPPEPPTSEVDCVSPEVDEPSSSSRVFALKVEPVQSDPGSDSPVENHGDDTEDEDYVPPSGEEPEEKFVPSPSPPPKKKRIRIVTKPYKKRQKKEKPPKKCDELALEDAQQDETKEDKKEKDQKRSRRGALCDFCGEWVEYHTVESHQNQHLGLKPYACQMVDCNMSFYCRNLLMKHIRRQHNADGPEYQYCDICKQRIKGPKAALTKHQKIHTEEKHYVCLVCGKGFTTPGYLRQHSNIHTDLMPYECSVCRRKFNNKYNMLTHEKKHFARGESMGSGNVVSTSPQSEANLSSAEMSHFQGYPVS</sequence>
<evidence type="ECO:0000256" key="4">
    <source>
        <dbReference type="ARBA" id="ARBA00022833"/>
    </source>
</evidence>
<dbReference type="InterPro" id="IPR036236">
    <property type="entry name" value="Znf_C2H2_sf"/>
</dbReference>
<dbReference type="SMART" id="SM00355">
    <property type="entry name" value="ZnF_C2H2"/>
    <property type="match status" value="5"/>
</dbReference>
<keyword evidence="2" id="KW-0677">Repeat</keyword>
<reference evidence="10" key="2">
    <citation type="submission" date="2025-05" db="UniProtKB">
        <authorList>
            <consortium name="EnsemblMetazoa"/>
        </authorList>
    </citation>
    <scope>IDENTIFICATION</scope>
    <source>
        <strain evidence="10">Foshan</strain>
    </source>
</reference>
<protein>
    <recommendedName>
        <fullName evidence="12">C2h2-type zn-finger protein</fullName>
    </recommendedName>
</protein>
<feature type="domain" description="C2H2-type" evidence="8">
    <location>
        <begin position="398"/>
        <end position="428"/>
    </location>
</feature>
<dbReference type="Pfam" id="PF00096">
    <property type="entry name" value="zf-C2H2"/>
    <property type="match status" value="2"/>
</dbReference>
<dbReference type="InterPro" id="IPR013087">
    <property type="entry name" value="Znf_C2H2_type"/>
</dbReference>
<dbReference type="Pfam" id="PF07776">
    <property type="entry name" value="zf-AD"/>
    <property type="match status" value="1"/>
</dbReference>
<dbReference type="RefSeq" id="XP_062705496.1">
    <property type="nucleotide sequence ID" value="XM_062849512.1"/>
</dbReference>
<keyword evidence="4 6" id="KW-0862">Zinc</keyword>
<evidence type="ECO:0000256" key="1">
    <source>
        <dbReference type="ARBA" id="ARBA00022723"/>
    </source>
</evidence>
<evidence type="ECO:0000259" key="9">
    <source>
        <dbReference type="PROSITE" id="PS51915"/>
    </source>
</evidence>
<feature type="compositionally biased region" description="Polar residues" evidence="7">
    <location>
        <begin position="518"/>
        <end position="537"/>
    </location>
</feature>
<keyword evidence="11" id="KW-1185">Reference proteome</keyword>
<feature type="compositionally biased region" description="Basic residues" evidence="7">
    <location>
        <begin position="317"/>
        <end position="338"/>
    </location>
</feature>
<reference evidence="11" key="1">
    <citation type="journal article" date="2015" name="Proc. Natl. Acad. Sci. U.S.A.">
        <title>Genome sequence of the Asian Tiger mosquito, Aedes albopictus, reveals insights into its biology, genetics, and evolution.</title>
        <authorList>
            <person name="Chen X.G."/>
            <person name="Jiang X."/>
            <person name="Gu J."/>
            <person name="Xu M."/>
            <person name="Wu Y."/>
            <person name="Deng Y."/>
            <person name="Zhang C."/>
            <person name="Bonizzoni M."/>
            <person name="Dermauw W."/>
            <person name="Vontas J."/>
            <person name="Armbruster P."/>
            <person name="Huang X."/>
            <person name="Yang Y."/>
            <person name="Zhang H."/>
            <person name="He W."/>
            <person name="Peng H."/>
            <person name="Liu Y."/>
            <person name="Wu K."/>
            <person name="Chen J."/>
            <person name="Lirakis M."/>
            <person name="Topalis P."/>
            <person name="Van Leeuwen T."/>
            <person name="Hall A.B."/>
            <person name="Jiang X."/>
            <person name="Thorpe C."/>
            <person name="Mueller R.L."/>
            <person name="Sun C."/>
            <person name="Waterhouse R.M."/>
            <person name="Yan G."/>
            <person name="Tu Z.J."/>
            <person name="Fang X."/>
            <person name="James A.A."/>
        </authorList>
    </citation>
    <scope>NUCLEOTIDE SEQUENCE [LARGE SCALE GENOMIC DNA]</scope>
    <source>
        <strain evidence="11">Foshan</strain>
    </source>
</reference>
<evidence type="ECO:0000256" key="5">
    <source>
        <dbReference type="PROSITE-ProRule" id="PRU00042"/>
    </source>
</evidence>
<keyword evidence="3 5" id="KW-0863">Zinc-finger</keyword>
<feature type="region of interest" description="Disordered" evidence="7">
    <location>
        <begin position="515"/>
        <end position="547"/>
    </location>
</feature>
<evidence type="ECO:0000313" key="11">
    <source>
        <dbReference type="Proteomes" id="UP000069940"/>
    </source>
</evidence>
<evidence type="ECO:0008006" key="12">
    <source>
        <dbReference type="Google" id="ProtNLM"/>
    </source>
</evidence>
<feature type="binding site" evidence="6">
    <location>
        <position position="146"/>
    </location>
    <ligand>
        <name>Zn(2+)</name>
        <dbReference type="ChEBI" id="CHEBI:29105"/>
    </ligand>
</feature>
<dbReference type="EnsemblMetazoa" id="AALFPA23_022950.R34124">
    <property type="protein sequence ID" value="AALFPA23_022950.P34124"/>
    <property type="gene ID" value="AALFPA23_022950"/>
</dbReference>
<dbReference type="SUPFAM" id="SSF57716">
    <property type="entry name" value="Glucocorticoid receptor-like (DNA-binding domain)"/>
    <property type="match status" value="1"/>
</dbReference>
<dbReference type="InterPro" id="IPR012934">
    <property type="entry name" value="Znf_AD"/>
</dbReference>
<evidence type="ECO:0000256" key="7">
    <source>
        <dbReference type="SAM" id="MobiDB-lite"/>
    </source>
</evidence>
<feature type="binding site" evidence="6">
    <location>
        <position position="108"/>
    </location>
    <ligand>
        <name>Zn(2+)</name>
        <dbReference type="ChEBI" id="CHEBI:29105"/>
    </ligand>
</feature>
<dbReference type="Proteomes" id="UP000069940">
    <property type="component" value="Unassembled WGS sequence"/>
</dbReference>
<keyword evidence="1 6" id="KW-0479">Metal-binding</keyword>
<feature type="region of interest" description="Disordered" evidence="7">
    <location>
        <begin position="240"/>
        <end position="364"/>
    </location>
</feature>
<feature type="domain" description="ZAD" evidence="9">
    <location>
        <begin position="103"/>
        <end position="173"/>
    </location>
</feature>
<dbReference type="GeneID" id="109621866"/>
<name>A0ABM1ZZ36_AEDAL</name>
<organism evidence="10 11">
    <name type="scientific">Aedes albopictus</name>
    <name type="common">Asian tiger mosquito</name>
    <name type="synonym">Stegomyia albopicta</name>
    <dbReference type="NCBI Taxonomy" id="7160"/>
    <lineage>
        <taxon>Eukaryota</taxon>
        <taxon>Metazoa</taxon>
        <taxon>Ecdysozoa</taxon>
        <taxon>Arthropoda</taxon>
        <taxon>Hexapoda</taxon>
        <taxon>Insecta</taxon>
        <taxon>Pterygota</taxon>
        <taxon>Neoptera</taxon>
        <taxon>Endopterygota</taxon>
        <taxon>Diptera</taxon>
        <taxon>Nematocera</taxon>
        <taxon>Culicoidea</taxon>
        <taxon>Culicidae</taxon>
        <taxon>Culicinae</taxon>
        <taxon>Aedini</taxon>
        <taxon>Aedes</taxon>
        <taxon>Stegomyia</taxon>
    </lineage>
</organism>
<feature type="binding site" evidence="6">
    <location>
        <position position="105"/>
    </location>
    <ligand>
        <name>Zn(2+)</name>
        <dbReference type="ChEBI" id="CHEBI:29105"/>
    </ligand>
</feature>
<evidence type="ECO:0000256" key="2">
    <source>
        <dbReference type="ARBA" id="ARBA00022737"/>
    </source>
</evidence>
<dbReference type="PROSITE" id="PS50157">
    <property type="entry name" value="ZINC_FINGER_C2H2_2"/>
    <property type="match status" value="3"/>
</dbReference>
<dbReference type="PROSITE" id="PS51915">
    <property type="entry name" value="ZAD"/>
    <property type="match status" value="1"/>
</dbReference>
<dbReference type="PANTHER" id="PTHR24379">
    <property type="entry name" value="KRAB AND ZINC FINGER DOMAIN-CONTAINING"/>
    <property type="match status" value="1"/>
</dbReference>
<dbReference type="Gene3D" id="3.30.160.60">
    <property type="entry name" value="Classic Zinc Finger"/>
    <property type="match status" value="3"/>
</dbReference>
<feature type="domain" description="C2H2-type" evidence="8">
    <location>
        <begin position="488"/>
        <end position="515"/>
    </location>
</feature>
<feature type="domain" description="C2H2-type" evidence="8">
    <location>
        <begin position="460"/>
        <end position="487"/>
    </location>
</feature>
<evidence type="ECO:0000256" key="6">
    <source>
        <dbReference type="PROSITE-ProRule" id="PRU01263"/>
    </source>
</evidence>
<feature type="compositionally biased region" description="Basic and acidic residues" evidence="7">
    <location>
        <begin position="353"/>
        <end position="364"/>
    </location>
</feature>
<feature type="binding site" evidence="6">
    <location>
        <position position="149"/>
    </location>
    <ligand>
        <name>Zn(2+)</name>
        <dbReference type="ChEBI" id="CHEBI:29105"/>
    </ligand>
</feature>
<dbReference type="PROSITE" id="PS00028">
    <property type="entry name" value="ZINC_FINGER_C2H2_1"/>
    <property type="match status" value="3"/>
</dbReference>
<evidence type="ECO:0000259" key="8">
    <source>
        <dbReference type="PROSITE" id="PS50157"/>
    </source>
</evidence>
<evidence type="ECO:0000256" key="3">
    <source>
        <dbReference type="ARBA" id="ARBA00022771"/>
    </source>
</evidence>
<proteinExistence type="predicted"/>
<dbReference type="PANTHER" id="PTHR24379:SF121">
    <property type="entry name" value="C2H2-TYPE DOMAIN-CONTAINING PROTEIN"/>
    <property type="match status" value="1"/>
</dbReference>
<dbReference type="SMART" id="SM00868">
    <property type="entry name" value="zf-AD"/>
    <property type="match status" value="1"/>
</dbReference>
<dbReference type="SUPFAM" id="SSF57667">
    <property type="entry name" value="beta-beta-alpha zinc fingers"/>
    <property type="match status" value="2"/>
</dbReference>
<evidence type="ECO:0000313" key="10">
    <source>
        <dbReference type="EnsemblMetazoa" id="AALFPA23_022950.P34124"/>
    </source>
</evidence>
<accession>A0ABM1ZZ36</accession>